<protein>
    <submittedName>
        <fullName evidence="1">Uncharacterized protein</fullName>
    </submittedName>
</protein>
<sequence length="91" mass="10268">MKALLVFTGRGNLYQRFFSRCTSLQLVHKATREANVSDDVERNFILRACALASHTAAAKVNPRSALHRSKNILDWDNANVPYRIGNEVLPK</sequence>
<dbReference type="EMBL" id="CAAALY010022297">
    <property type="protein sequence ID" value="VEL14766.1"/>
    <property type="molecule type" value="Genomic_DNA"/>
</dbReference>
<comment type="caution">
    <text evidence="1">The sequence shown here is derived from an EMBL/GenBank/DDBJ whole genome shotgun (WGS) entry which is preliminary data.</text>
</comment>
<evidence type="ECO:0000313" key="2">
    <source>
        <dbReference type="Proteomes" id="UP000784294"/>
    </source>
</evidence>
<evidence type="ECO:0000313" key="1">
    <source>
        <dbReference type="EMBL" id="VEL14766.1"/>
    </source>
</evidence>
<accession>A0A448WLM3</accession>
<proteinExistence type="predicted"/>
<name>A0A448WLM3_9PLAT</name>
<organism evidence="1 2">
    <name type="scientific">Protopolystoma xenopodis</name>
    <dbReference type="NCBI Taxonomy" id="117903"/>
    <lineage>
        <taxon>Eukaryota</taxon>
        <taxon>Metazoa</taxon>
        <taxon>Spiralia</taxon>
        <taxon>Lophotrochozoa</taxon>
        <taxon>Platyhelminthes</taxon>
        <taxon>Monogenea</taxon>
        <taxon>Polyopisthocotylea</taxon>
        <taxon>Polystomatidea</taxon>
        <taxon>Polystomatidae</taxon>
        <taxon>Protopolystoma</taxon>
    </lineage>
</organism>
<dbReference type="Proteomes" id="UP000784294">
    <property type="component" value="Unassembled WGS sequence"/>
</dbReference>
<dbReference type="AlphaFoldDB" id="A0A448WLM3"/>
<reference evidence="1" key="1">
    <citation type="submission" date="2018-11" db="EMBL/GenBank/DDBJ databases">
        <authorList>
            <consortium name="Pathogen Informatics"/>
        </authorList>
    </citation>
    <scope>NUCLEOTIDE SEQUENCE</scope>
</reference>
<gene>
    <name evidence="1" type="ORF">PXEA_LOCUS8206</name>
</gene>
<keyword evidence="2" id="KW-1185">Reference proteome</keyword>